<dbReference type="InterPro" id="IPR051198">
    <property type="entry name" value="BchE-like"/>
</dbReference>
<keyword evidence="2" id="KW-0949">S-adenosyl-L-methionine</keyword>
<evidence type="ECO:0000313" key="9">
    <source>
        <dbReference type="Proteomes" id="UP000313390"/>
    </source>
</evidence>
<dbReference type="GO" id="GO:0051536">
    <property type="term" value="F:iron-sulfur cluster binding"/>
    <property type="evidence" value="ECO:0007669"/>
    <property type="project" value="UniProtKB-KW"/>
</dbReference>
<gene>
    <name evidence="8" type="ORF">FIB18_23565</name>
    <name evidence="7" type="ORF">GGQ79_004890</name>
</gene>
<evidence type="ECO:0000256" key="5">
    <source>
        <dbReference type="ARBA" id="ARBA00023014"/>
    </source>
</evidence>
<protein>
    <submittedName>
        <fullName evidence="7">B12-binding domain/radical SAM domain protein</fullName>
    </submittedName>
    <submittedName>
        <fullName evidence="8">B12-binding domain/radical SAM domain-containing protein</fullName>
    </submittedName>
</protein>
<dbReference type="AlphaFoldDB" id="A0A5C5CD72"/>
<dbReference type="InterPro" id="IPR030973">
    <property type="entry name" value="CHP04434"/>
</dbReference>
<dbReference type="Proteomes" id="UP000553980">
    <property type="component" value="Unassembled WGS sequence"/>
</dbReference>
<name>A0A5C5CD72_9HYPH</name>
<sequence>MDHAATDGYETARYYPREKLAESRQLRTIRAIAVSAPDWIEGTKSENALNSADPASLFNACRYAADLAQRKIGAWSDSNWSAPTSLLRECFLLMYSLDDIDRFTALVLSQRPNLLLLGAMTLCMPGAVECAKRAKELLGDEILIVLGGRHVTETIFLQNERTREPSAVRHHKASPGRLIREKAIPPIFDIVVSGDGEHIVAEIGNALSSCPPKALDDIADKIRPEAPGRWIVDFPAIDRTLISVGTPLRYDDMPSIPTIFGVSASFDVFEGRMTSHVFSDTGRGCVYDCAFCSERRAVTGGIQDIKGAPRRLYRQMRDSAMVIGRDSPNRGASAFVEDSIFLSGSPVAISQFCDLMEYDPIDIVFGGQFTIDQILRRKELIERLAQNGLRYVFVGLETFEPEEIGGMSKDLDKEVSSWQDRFAEALSILGSCGISCGCALLFGLGEKHASRLSLLKTLIKYRKTIGQPVVVSANWAVQHPLKDMPEGANEDYLRWGTPKGPLLKAFHRFGEASLEYPISGVTPPGIAEVEEIIKLLDELENINV</sequence>
<dbReference type="GO" id="GO:0003824">
    <property type="term" value="F:catalytic activity"/>
    <property type="evidence" value="ECO:0007669"/>
    <property type="project" value="InterPro"/>
</dbReference>
<keyword evidence="5" id="KW-0411">Iron-sulfur</keyword>
<feature type="domain" description="Elp3/MiaA/NifB-like radical SAM core" evidence="6">
    <location>
        <begin position="275"/>
        <end position="495"/>
    </location>
</feature>
<reference evidence="8" key="2">
    <citation type="submission" date="2019-06" db="EMBL/GenBank/DDBJ databases">
        <authorList>
            <person name="Hu M."/>
        </authorList>
    </citation>
    <scope>NUCLEOTIDE SEQUENCE</scope>
    <source>
        <strain evidence="8">08RB2639</strain>
    </source>
</reference>
<dbReference type="GO" id="GO:0046872">
    <property type="term" value="F:metal ion binding"/>
    <property type="evidence" value="ECO:0007669"/>
    <property type="project" value="UniProtKB-KW"/>
</dbReference>
<dbReference type="PANTHER" id="PTHR43409:SF4">
    <property type="entry name" value="RADICAL SAM SUPERFAMILY PROTEIN"/>
    <property type="match status" value="1"/>
</dbReference>
<organism evidence="8 9">
    <name type="scientific">Brucella pecoris</name>
    <dbReference type="NCBI Taxonomy" id="867683"/>
    <lineage>
        <taxon>Bacteria</taxon>
        <taxon>Pseudomonadati</taxon>
        <taxon>Pseudomonadota</taxon>
        <taxon>Alphaproteobacteria</taxon>
        <taxon>Hyphomicrobiales</taxon>
        <taxon>Brucellaceae</taxon>
        <taxon>Brucella/Ochrobactrum group</taxon>
        <taxon>Brucella</taxon>
    </lineage>
</organism>
<dbReference type="SFLD" id="SFLDG01082">
    <property type="entry name" value="B12-binding_domain_containing"/>
    <property type="match status" value="1"/>
</dbReference>
<dbReference type="SMART" id="SM00729">
    <property type="entry name" value="Elp3"/>
    <property type="match status" value="1"/>
</dbReference>
<comment type="caution">
    <text evidence="8">The sequence shown here is derived from an EMBL/GenBank/DDBJ whole genome shotgun (WGS) entry which is preliminary data.</text>
</comment>
<evidence type="ECO:0000259" key="6">
    <source>
        <dbReference type="SMART" id="SM00729"/>
    </source>
</evidence>
<comment type="cofactor">
    <cofactor evidence="1">
        <name>[4Fe-4S] cluster</name>
        <dbReference type="ChEBI" id="CHEBI:49883"/>
    </cofactor>
</comment>
<keyword evidence="10" id="KW-1185">Reference proteome</keyword>
<keyword evidence="3" id="KW-0479">Metal-binding</keyword>
<dbReference type="RefSeq" id="WP_140023274.1">
    <property type="nucleotide sequence ID" value="NZ_JACIEX010000028.1"/>
</dbReference>
<accession>A0A5C5CD72</accession>
<dbReference type="PANTHER" id="PTHR43409">
    <property type="entry name" value="ANAEROBIC MAGNESIUM-PROTOPORPHYRIN IX MONOMETHYL ESTER CYCLASE-RELATED"/>
    <property type="match status" value="1"/>
</dbReference>
<dbReference type="NCBIfam" id="TIGR04434">
    <property type="entry name" value="rSAM_Pput_1520"/>
    <property type="match status" value="1"/>
</dbReference>
<dbReference type="Proteomes" id="UP000313390">
    <property type="component" value="Unassembled WGS sequence"/>
</dbReference>
<evidence type="ECO:0000313" key="7">
    <source>
        <dbReference type="EMBL" id="MBB4096329.1"/>
    </source>
</evidence>
<evidence type="ECO:0000313" key="8">
    <source>
        <dbReference type="EMBL" id="TNV08746.1"/>
    </source>
</evidence>
<proteinExistence type="predicted"/>
<evidence type="ECO:0000256" key="2">
    <source>
        <dbReference type="ARBA" id="ARBA00022691"/>
    </source>
</evidence>
<evidence type="ECO:0000313" key="10">
    <source>
        <dbReference type="Proteomes" id="UP000553980"/>
    </source>
</evidence>
<dbReference type="SFLD" id="SFLDS00029">
    <property type="entry name" value="Radical_SAM"/>
    <property type="match status" value="1"/>
</dbReference>
<reference evidence="7 10" key="3">
    <citation type="submission" date="2020-08" db="EMBL/GenBank/DDBJ databases">
        <title>Genomic Encyclopedia of Type Strains, Phase IV (KMG-IV): sequencing the most valuable type-strain genomes for metagenomic binning, comparative biology and taxonomic classification.</title>
        <authorList>
            <person name="Goeker M."/>
        </authorList>
    </citation>
    <scope>NUCLEOTIDE SEQUENCE [LARGE SCALE GENOMIC DNA]</scope>
    <source>
        <strain evidence="7 10">DSM 23868</strain>
    </source>
</reference>
<dbReference type="SUPFAM" id="SSF102114">
    <property type="entry name" value="Radical SAM enzymes"/>
    <property type="match status" value="1"/>
</dbReference>
<evidence type="ECO:0000256" key="3">
    <source>
        <dbReference type="ARBA" id="ARBA00022723"/>
    </source>
</evidence>
<reference evidence="8 9" key="1">
    <citation type="journal article" date="2011" name="Int. J. Syst. Evol. Microbiol.">
        <title>Ochrobactrum pecoris sp. nov., isolated from farm animals.</title>
        <authorList>
            <person name="Kampfer P."/>
            <person name="Huber B."/>
            <person name="Busse H.J."/>
            <person name="Scholz H.C."/>
            <person name="Tomaso H."/>
            <person name="Hotzel H."/>
            <person name="Melzer F."/>
        </authorList>
    </citation>
    <scope>NUCLEOTIDE SEQUENCE [LARGE SCALE GENOMIC DNA]</scope>
    <source>
        <strain evidence="8 9">08RB2639</strain>
    </source>
</reference>
<dbReference type="InterPro" id="IPR058240">
    <property type="entry name" value="rSAM_sf"/>
</dbReference>
<dbReference type="InterPro" id="IPR006638">
    <property type="entry name" value="Elp3/MiaA/NifB-like_rSAM"/>
</dbReference>
<dbReference type="InterPro" id="IPR007197">
    <property type="entry name" value="rSAM"/>
</dbReference>
<dbReference type="EMBL" id="VEWK01000025">
    <property type="protein sequence ID" value="TNV08746.1"/>
    <property type="molecule type" value="Genomic_DNA"/>
</dbReference>
<dbReference type="OrthoDB" id="9801424at2"/>
<evidence type="ECO:0000256" key="1">
    <source>
        <dbReference type="ARBA" id="ARBA00001966"/>
    </source>
</evidence>
<evidence type="ECO:0000256" key="4">
    <source>
        <dbReference type="ARBA" id="ARBA00023004"/>
    </source>
</evidence>
<dbReference type="EMBL" id="JACIEX010000028">
    <property type="protein sequence ID" value="MBB4096329.1"/>
    <property type="molecule type" value="Genomic_DNA"/>
</dbReference>
<keyword evidence="4" id="KW-0408">Iron</keyword>